<dbReference type="SMART" id="SM00220">
    <property type="entry name" value="S_TKc"/>
    <property type="match status" value="1"/>
</dbReference>
<accession>A0A1X2HDQ5</accession>
<feature type="compositionally biased region" description="Basic and acidic residues" evidence="13">
    <location>
        <begin position="55"/>
        <end position="66"/>
    </location>
</feature>
<evidence type="ECO:0000256" key="9">
    <source>
        <dbReference type="ARBA" id="ARBA00037982"/>
    </source>
</evidence>
<evidence type="ECO:0000256" key="1">
    <source>
        <dbReference type="ARBA" id="ARBA00012513"/>
    </source>
</evidence>
<sequence length="868" mass="98004">MATVTGDFFIHDDQHDDTTSSDTSSSSVSSLEADEWSDRSNKFWTRPAHSPEPSLPHDERALHEAGDDGDGEESSEFLNLRVKGGATASEVSFGLASNNNDKEWSHVTDGQDDSKKNDDDDEQGTISKRRQTKMLLVSLIESFCRLHGDSPEANRRVFFLICQTLSSLGFVDSEFIDEVASVRSTFQTAFQKLFYTAVQTVRNQDFRLEGHRMITSTPWHEDLSSEDDVSSSFTSSSDNPSNLLDLNVQNSRYRNDFVEISLLGRGGFASVWRARNKLDGIEYAVKKIPLGEGLEDSDERSPYEKIFREIKHLARLEHHNVVRYYCSWLEYSAFDTVLKEESERADLPHAQHSRHDDGHDDHEHSAGSIFNGQDPTFDEEDEEEDTPTWKPTHEDLDHIFFAHDDVEKETTPPAPMAQPTPKRPSQDTVSGLPTWDHRPARGRFRSNSCGAQQQHQRRMSMNGRRSRKNSCHNGWTLYIQMYLCPATLHDYIKFRNRRFAETGQQVDCARNIEIFTQILQGAAYIHEQGLIHRDLKPSNIFLGMPECHIRRRERRASTAHEHGFSYDSVLSAGALRECMWEEAWVPKIGDFGLAATVARTTTTADPSLPHSFSSDQLPTSSFTDHTSSSLLSLSTSSHCRRSSTSSTNGSHFARPKLHRTLTSGIGTRTYASPEQLALPPQQYDAKVDIYSLGIIFFELYQPFTTAMERADAIHRLKKGVFPDGFVERYAKESALILWMMDSTPSHRPSALQLLEYDLFAHHCTAENDLYSNLQAQLQAKSMALDTRDQTIAALQDTVERYQEENRRMQLRLEAFERAMKEQQNQPKASGMATAVEANKSKSSLSRLILAQTSAAPVGSCSTSASSQT</sequence>
<dbReference type="CDD" id="cd13996">
    <property type="entry name" value="STKc_EIF2AK"/>
    <property type="match status" value="1"/>
</dbReference>
<feature type="compositionally biased region" description="Polar residues" evidence="13">
    <location>
        <begin position="445"/>
        <end position="454"/>
    </location>
</feature>
<dbReference type="PANTHER" id="PTHR11042:SF187">
    <property type="entry name" value="EUKARYOTIC TRANSLATION INITIATION FACTOR 2-ALPHA KINASE 2"/>
    <property type="match status" value="1"/>
</dbReference>
<evidence type="ECO:0000256" key="11">
    <source>
        <dbReference type="PROSITE-ProRule" id="PRU10141"/>
    </source>
</evidence>
<dbReference type="OMA" id="RECMWEE"/>
<feature type="compositionally biased region" description="Acidic residues" evidence="13">
    <location>
        <begin position="376"/>
        <end position="386"/>
    </location>
</feature>
<dbReference type="EMBL" id="MCGN01000005">
    <property type="protein sequence ID" value="ORY96927.1"/>
    <property type="molecule type" value="Genomic_DNA"/>
</dbReference>
<evidence type="ECO:0000256" key="12">
    <source>
        <dbReference type="SAM" id="Coils"/>
    </source>
</evidence>
<name>A0A1X2HDQ5_SYNRA</name>
<dbReference type="Gene3D" id="3.30.200.20">
    <property type="entry name" value="Phosphorylase Kinase, domain 1"/>
    <property type="match status" value="1"/>
</dbReference>
<dbReference type="InterPro" id="IPR017441">
    <property type="entry name" value="Protein_kinase_ATP_BS"/>
</dbReference>
<evidence type="ECO:0000313" key="16">
    <source>
        <dbReference type="Proteomes" id="UP000242180"/>
    </source>
</evidence>
<dbReference type="GO" id="GO:0005634">
    <property type="term" value="C:nucleus"/>
    <property type="evidence" value="ECO:0007669"/>
    <property type="project" value="TreeGrafter"/>
</dbReference>
<dbReference type="Pfam" id="PF22949">
    <property type="entry name" value="HRI2_3H"/>
    <property type="match status" value="1"/>
</dbReference>
<dbReference type="PROSITE" id="PS00108">
    <property type="entry name" value="PROTEIN_KINASE_ST"/>
    <property type="match status" value="1"/>
</dbReference>
<feature type="compositionally biased region" description="Pro residues" evidence="13">
    <location>
        <begin position="412"/>
        <end position="422"/>
    </location>
</feature>
<keyword evidence="16" id="KW-1185">Reference proteome</keyword>
<reference evidence="15 16" key="1">
    <citation type="submission" date="2016-07" db="EMBL/GenBank/DDBJ databases">
        <title>Pervasive Adenine N6-methylation of Active Genes in Fungi.</title>
        <authorList>
            <consortium name="DOE Joint Genome Institute"/>
            <person name="Mondo S.J."/>
            <person name="Dannebaum R.O."/>
            <person name="Kuo R.C."/>
            <person name="Labutti K."/>
            <person name="Haridas S."/>
            <person name="Kuo A."/>
            <person name="Salamov A."/>
            <person name="Ahrendt S.R."/>
            <person name="Lipzen A."/>
            <person name="Sullivan W."/>
            <person name="Andreopoulos W.B."/>
            <person name="Clum A."/>
            <person name="Lindquist E."/>
            <person name="Daum C."/>
            <person name="Ramamoorthy G.K."/>
            <person name="Gryganskyi A."/>
            <person name="Culley D."/>
            <person name="Magnuson J.K."/>
            <person name="James T.Y."/>
            <person name="O'Malley M.A."/>
            <person name="Stajich J.E."/>
            <person name="Spatafora J.W."/>
            <person name="Visel A."/>
            <person name="Grigoriev I.V."/>
        </authorList>
    </citation>
    <scope>NUCLEOTIDE SEQUENCE [LARGE SCALE GENOMIC DNA]</scope>
    <source>
        <strain evidence="15 16">NRRL 2496</strain>
    </source>
</reference>
<dbReference type="InterPro" id="IPR054521">
    <property type="entry name" value="HRI2_3H"/>
</dbReference>
<dbReference type="PROSITE" id="PS00107">
    <property type="entry name" value="PROTEIN_KINASE_ATP"/>
    <property type="match status" value="1"/>
</dbReference>
<dbReference type="InterPro" id="IPR000719">
    <property type="entry name" value="Prot_kinase_dom"/>
</dbReference>
<feature type="coiled-coil region" evidence="12">
    <location>
        <begin position="784"/>
        <end position="825"/>
    </location>
</feature>
<proteinExistence type="inferred from homology"/>
<evidence type="ECO:0000256" key="3">
    <source>
        <dbReference type="ARBA" id="ARBA00022553"/>
    </source>
</evidence>
<evidence type="ECO:0000256" key="7">
    <source>
        <dbReference type="ARBA" id="ARBA00022840"/>
    </source>
</evidence>
<dbReference type="AlphaFoldDB" id="A0A1X2HDQ5"/>
<evidence type="ECO:0000256" key="4">
    <source>
        <dbReference type="ARBA" id="ARBA00022679"/>
    </source>
</evidence>
<dbReference type="Pfam" id="PF00069">
    <property type="entry name" value="Pkinase"/>
    <property type="match status" value="3"/>
</dbReference>
<keyword evidence="6 15" id="KW-0418">Kinase</keyword>
<feature type="domain" description="Protein kinase" evidence="14">
    <location>
        <begin position="257"/>
        <end position="759"/>
    </location>
</feature>
<dbReference type="PANTHER" id="PTHR11042">
    <property type="entry name" value="EUKARYOTIC TRANSLATION INITIATION FACTOR 2-ALPHA KINASE EIF2-ALPHA KINASE -RELATED"/>
    <property type="match status" value="1"/>
</dbReference>
<evidence type="ECO:0000259" key="14">
    <source>
        <dbReference type="PROSITE" id="PS50011"/>
    </source>
</evidence>
<evidence type="ECO:0000313" key="15">
    <source>
        <dbReference type="EMBL" id="ORY96927.1"/>
    </source>
</evidence>
<dbReference type="InterPro" id="IPR050339">
    <property type="entry name" value="CC_SR_Kinase"/>
</dbReference>
<dbReference type="Proteomes" id="UP000242180">
    <property type="component" value="Unassembled WGS sequence"/>
</dbReference>
<organism evidence="15 16">
    <name type="scientific">Syncephalastrum racemosum</name>
    <name type="common">Filamentous fungus</name>
    <dbReference type="NCBI Taxonomy" id="13706"/>
    <lineage>
        <taxon>Eukaryota</taxon>
        <taxon>Fungi</taxon>
        <taxon>Fungi incertae sedis</taxon>
        <taxon>Mucoromycota</taxon>
        <taxon>Mucoromycotina</taxon>
        <taxon>Mucoromycetes</taxon>
        <taxon>Mucorales</taxon>
        <taxon>Syncephalastraceae</taxon>
        <taxon>Syncephalastrum</taxon>
    </lineage>
</organism>
<gene>
    <name evidence="15" type="ORF">BCR43DRAFT_293170</name>
</gene>
<dbReference type="SUPFAM" id="SSF56112">
    <property type="entry name" value="Protein kinase-like (PK-like)"/>
    <property type="match status" value="1"/>
</dbReference>
<dbReference type="STRING" id="13706.A0A1X2HDQ5"/>
<evidence type="ECO:0000256" key="5">
    <source>
        <dbReference type="ARBA" id="ARBA00022741"/>
    </source>
</evidence>
<comment type="similarity">
    <text evidence="9">Belongs to the protein kinase superfamily. Ser/Thr protein kinase family. GCN2 subfamily.</text>
</comment>
<feature type="binding site" evidence="11">
    <location>
        <position position="287"/>
    </location>
    <ligand>
        <name>ATP</name>
        <dbReference type="ChEBI" id="CHEBI:30616"/>
    </ligand>
</feature>
<dbReference type="OrthoDB" id="1405469at2759"/>
<dbReference type="InterPro" id="IPR008271">
    <property type="entry name" value="Ser/Thr_kinase_AS"/>
</dbReference>
<keyword evidence="5 11" id="KW-0547">Nucleotide-binding</keyword>
<dbReference type="InParanoid" id="A0A1X2HDQ5"/>
<keyword evidence="8" id="KW-0652">Protein synthesis inhibitor</keyword>
<dbReference type="GO" id="GO:0017148">
    <property type="term" value="P:negative regulation of translation"/>
    <property type="evidence" value="ECO:0007669"/>
    <property type="project" value="UniProtKB-KW"/>
</dbReference>
<feature type="region of interest" description="Disordered" evidence="13">
    <location>
        <begin position="95"/>
        <end position="127"/>
    </location>
</feature>
<evidence type="ECO:0000256" key="13">
    <source>
        <dbReference type="SAM" id="MobiDB-lite"/>
    </source>
</evidence>
<dbReference type="GO" id="GO:0005737">
    <property type="term" value="C:cytoplasm"/>
    <property type="evidence" value="ECO:0007669"/>
    <property type="project" value="TreeGrafter"/>
</dbReference>
<feature type="compositionally biased region" description="Basic and acidic residues" evidence="13">
    <location>
        <begin position="9"/>
        <end position="18"/>
    </location>
</feature>
<feature type="region of interest" description="Disordered" evidence="13">
    <location>
        <begin position="345"/>
        <end position="392"/>
    </location>
</feature>
<feature type="region of interest" description="Disordered" evidence="13">
    <location>
        <begin position="1"/>
        <end position="76"/>
    </location>
</feature>
<dbReference type="GO" id="GO:0004694">
    <property type="term" value="F:eukaryotic translation initiation factor 2alpha kinase activity"/>
    <property type="evidence" value="ECO:0007669"/>
    <property type="project" value="TreeGrafter"/>
</dbReference>
<keyword evidence="2" id="KW-0723">Serine/threonine-protein kinase</keyword>
<evidence type="ECO:0000256" key="6">
    <source>
        <dbReference type="ARBA" id="ARBA00022777"/>
    </source>
</evidence>
<keyword evidence="4" id="KW-0808">Transferase</keyword>
<keyword evidence="7 11" id="KW-0067">ATP-binding</keyword>
<dbReference type="InterPro" id="IPR011009">
    <property type="entry name" value="Kinase-like_dom_sf"/>
</dbReference>
<feature type="compositionally biased region" description="Basic and acidic residues" evidence="13">
    <location>
        <begin position="345"/>
        <end position="365"/>
    </location>
</feature>
<evidence type="ECO:0000256" key="8">
    <source>
        <dbReference type="ARBA" id="ARBA00023193"/>
    </source>
</evidence>
<evidence type="ECO:0000256" key="2">
    <source>
        <dbReference type="ARBA" id="ARBA00022527"/>
    </source>
</evidence>
<protein>
    <recommendedName>
        <fullName evidence="1">non-specific serine/threonine protein kinase</fullName>
        <ecNumber evidence="1">2.7.11.1</ecNumber>
    </recommendedName>
    <alternativeName>
        <fullName evidence="10">Heme-regulated eukaryotic initiation factor eIF-2-alpha kinase</fullName>
    </alternativeName>
</protein>
<dbReference type="PROSITE" id="PS50011">
    <property type="entry name" value="PROTEIN_KINASE_DOM"/>
    <property type="match status" value="1"/>
</dbReference>
<feature type="region of interest" description="Disordered" evidence="13">
    <location>
        <begin position="408"/>
        <end position="467"/>
    </location>
</feature>
<comment type="caution">
    <text evidence="15">The sequence shown here is derived from an EMBL/GenBank/DDBJ whole genome shotgun (WGS) entry which is preliminary data.</text>
</comment>
<dbReference type="FunCoup" id="A0A1X2HDQ5">
    <property type="interactions" value="89"/>
</dbReference>
<dbReference type="GO" id="GO:0005524">
    <property type="term" value="F:ATP binding"/>
    <property type="evidence" value="ECO:0007669"/>
    <property type="project" value="UniProtKB-UniRule"/>
</dbReference>
<evidence type="ECO:0000256" key="10">
    <source>
        <dbReference type="ARBA" id="ARBA00042914"/>
    </source>
</evidence>
<keyword evidence="12" id="KW-0175">Coiled coil</keyword>
<keyword evidence="3" id="KW-0597">Phosphoprotein</keyword>
<dbReference type="EC" id="2.7.11.1" evidence="1"/>
<feature type="compositionally biased region" description="Low complexity" evidence="13">
    <location>
        <begin position="20"/>
        <end position="30"/>
    </location>
</feature>
<dbReference type="Gene3D" id="1.10.510.10">
    <property type="entry name" value="Transferase(Phosphotransferase) domain 1"/>
    <property type="match status" value="1"/>
</dbReference>